<dbReference type="EMBL" id="JAQQXT010000007">
    <property type="protein sequence ID" value="MDC8772348.1"/>
    <property type="molecule type" value="Genomic_DNA"/>
</dbReference>
<evidence type="ECO:0000313" key="2">
    <source>
        <dbReference type="EMBL" id="MDC8772348.1"/>
    </source>
</evidence>
<gene>
    <name evidence="2" type="ORF">PRZ03_12265</name>
</gene>
<accession>A0ABT5KEJ7</accession>
<feature type="signal peptide" evidence="1">
    <location>
        <begin position="1"/>
        <end position="28"/>
    </location>
</feature>
<evidence type="ECO:0000313" key="3">
    <source>
        <dbReference type="Proteomes" id="UP001221189"/>
    </source>
</evidence>
<name>A0ABT5KEJ7_9BURK</name>
<proteinExistence type="predicted"/>
<organism evidence="2 3">
    <name type="scientific">Roseateles albus</name>
    <dbReference type="NCBI Taxonomy" id="2987525"/>
    <lineage>
        <taxon>Bacteria</taxon>
        <taxon>Pseudomonadati</taxon>
        <taxon>Pseudomonadota</taxon>
        <taxon>Betaproteobacteria</taxon>
        <taxon>Burkholderiales</taxon>
        <taxon>Sphaerotilaceae</taxon>
        <taxon>Roseateles</taxon>
    </lineage>
</organism>
<feature type="chain" id="PRO_5047057975" evidence="1">
    <location>
        <begin position="29"/>
        <end position="250"/>
    </location>
</feature>
<dbReference type="RefSeq" id="WP_273600558.1">
    <property type="nucleotide sequence ID" value="NZ_JAQQXT010000007.1"/>
</dbReference>
<keyword evidence="3" id="KW-1185">Reference proteome</keyword>
<keyword evidence="1" id="KW-0732">Signal</keyword>
<reference evidence="2 3" key="1">
    <citation type="submission" date="2022-10" db="EMBL/GenBank/DDBJ databases">
        <title>Paucibacter sp. hw1 Genome sequencing.</title>
        <authorList>
            <person name="Park S."/>
        </authorList>
    </citation>
    <scope>NUCLEOTIDE SEQUENCE [LARGE SCALE GENOMIC DNA]</scope>
    <source>
        <strain evidence="3">hw1</strain>
    </source>
</reference>
<sequence>MSEQLISTARLVATAALAAVLISLQACGGGGDPAPEPPKAVSYDLQLAMTQYFTKANSWTLSGTVSGARVPTGTAASMVLTIAPKSVAGTFSETGKQISHMTHAMTLSFPGFSESVGDESVFDPSNIQFERLAPMWNIATTVGDMCDASLNKGSFSKTAKVGDTGSSSLATGPLTCNTNSSAEVSYLDTWVVKQEGARVLLCLERNTKVIATGFMRTGRQCHQLNADSSLGSYMSFSKKLEEFSFELTAP</sequence>
<protein>
    <submittedName>
        <fullName evidence="2">Uncharacterized protein</fullName>
    </submittedName>
</protein>
<dbReference type="Proteomes" id="UP001221189">
    <property type="component" value="Unassembled WGS sequence"/>
</dbReference>
<comment type="caution">
    <text evidence="2">The sequence shown here is derived from an EMBL/GenBank/DDBJ whole genome shotgun (WGS) entry which is preliminary data.</text>
</comment>
<evidence type="ECO:0000256" key="1">
    <source>
        <dbReference type="SAM" id="SignalP"/>
    </source>
</evidence>